<sequence>MDVFNEFWCTNQNQSLGPDGISAKFLKESSFILSPIISNKSLITNYRPISKISIIPKIFSKLVNNKIFPLCENILSNEQHGFRPGRSTITNLTYGFYNPLLSWIHSFLTNRTQAVKYENYISDQINILSGVPQGDHLSPLLLPLFSIFINYINTILKHSSCLFLLADDTKIYKNIKCTNDALELQSFINVLFSLKKNTLLFDYILNNSILTRNYVIKDLSVFFDTKLSFNFHVNYIRNKSYKKLGLVKRMCKDFYDESALKI</sequence>
<evidence type="ECO:0000313" key="2">
    <source>
        <dbReference type="Proteomes" id="UP000478052"/>
    </source>
</evidence>
<keyword evidence="1" id="KW-0695">RNA-directed DNA polymerase</keyword>
<keyword evidence="1" id="KW-0808">Transferase</keyword>
<keyword evidence="1" id="KW-0548">Nucleotidyltransferase</keyword>
<reference evidence="1 2" key="1">
    <citation type="submission" date="2019-08" db="EMBL/GenBank/DDBJ databases">
        <title>Whole genome of Aphis craccivora.</title>
        <authorList>
            <person name="Voronova N.V."/>
            <person name="Shulinski R.S."/>
            <person name="Bandarenka Y.V."/>
            <person name="Zhorov D.G."/>
            <person name="Warner D."/>
        </authorList>
    </citation>
    <scope>NUCLEOTIDE SEQUENCE [LARGE SCALE GENOMIC DNA]</scope>
    <source>
        <strain evidence="1">180601</strain>
        <tissue evidence="1">Whole Body</tissue>
    </source>
</reference>
<name>A0A6G0Y525_APHCR</name>
<gene>
    <name evidence="1" type="ORF">FWK35_00028232</name>
</gene>
<dbReference type="GO" id="GO:0003964">
    <property type="term" value="F:RNA-directed DNA polymerase activity"/>
    <property type="evidence" value="ECO:0007669"/>
    <property type="project" value="UniProtKB-KW"/>
</dbReference>
<feature type="non-terminal residue" evidence="1">
    <location>
        <position position="262"/>
    </location>
</feature>
<keyword evidence="2" id="KW-1185">Reference proteome</keyword>
<organism evidence="1 2">
    <name type="scientific">Aphis craccivora</name>
    <name type="common">Cowpea aphid</name>
    <dbReference type="NCBI Taxonomy" id="307492"/>
    <lineage>
        <taxon>Eukaryota</taxon>
        <taxon>Metazoa</taxon>
        <taxon>Ecdysozoa</taxon>
        <taxon>Arthropoda</taxon>
        <taxon>Hexapoda</taxon>
        <taxon>Insecta</taxon>
        <taxon>Pterygota</taxon>
        <taxon>Neoptera</taxon>
        <taxon>Paraneoptera</taxon>
        <taxon>Hemiptera</taxon>
        <taxon>Sternorrhyncha</taxon>
        <taxon>Aphidomorpha</taxon>
        <taxon>Aphidoidea</taxon>
        <taxon>Aphididae</taxon>
        <taxon>Aphidini</taxon>
        <taxon>Aphis</taxon>
        <taxon>Aphis</taxon>
    </lineage>
</organism>
<dbReference type="EMBL" id="VUJU01006194">
    <property type="protein sequence ID" value="KAF0749179.1"/>
    <property type="molecule type" value="Genomic_DNA"/>
</dbReference>
<comment type="caution">
    <text evidence="1">The sequence shown here is derived from an EMBL/GenBank/DDBJ whole genome shotgun (WGS) entry which is preliminary data.</text>
</comment>
<dbReference type="Proteomes" id="UP000478052">
    <property type="component" value="Unassembled WGS sequence"/>
</dbReference>
<evidence type="ECO:0000313" key="1">
    <source>
        <dbReference type="EMBL" id="KAF0749179.1"/>
    </source>
</evidence>
<dbReference type="PANTHER" id="PTHR33332">
    <property type="entry name" value="REVERSE TRANSCRIPTASE DOMAIN-CONTAINING PROTEIN"/>
    <property type="match status" value="1"/>
</dbReference>
<proteinExistence type="predicted"/>
<dbReference type="AlphaFoldDB" id="A0A6G0Y525"/>
<dbReference type="OrthoDB" id="10056483at2759"/>
<protein>
    <submittedName>
        <fullName evidence="1">Reverse transcriptase domain-containing protein</fullName>
    </submittedName>
</protein>
<accession>A0A6G0Y525</accession>